<accession>A0A0A2RS85</accession>
<dbReference type="Proteomes" id="UP000521991">
    <property type="component" value="Unassembled WGS sequence"/>
</dbReference>
<dbReference type="Proteomes" id="UP000528199">
    <property type="component" value="Unassembled WGS sequence"/>
</dbReference>
<dbReference type="Proteomes" id="UP001285616">
    <property type="component" value="Unassembled WGS sequence"/>
</dbReference>
<evidence type="ECO:0000313" key="12">
    <source>
        <dbReference type="Proteomes" id="UP000272662"/>
    </source>
</evidence>
<evidence type="ECO:0000313" key="2">
    <source>
        <dbReference type="EMBL" id="EFH0365656.1"/>
    </source>
</evidence>
<dbReference type="Proteomes" id="UP001180189">
    <property type="component" value="Chromosome"/>
</dbReference>
<evidence type="ECO:0008006" key="18">
    <source>
        <dbReference type="Google" id="ProtNLM"/>
    </source>
</evidence>
<evidence type="ECO:0000313" key="9">
    <source>
        <dbReference type="EMBL" id="RYL80672.1"/>
    </source>
</evidence>
<dbReference type="EMBL" id="CP146670">
    <property type="protein sequence ID" value="WWX73624.1"/>
    <property type="molecule type" value="Genomic_DNA"/>
</dbReference>
<evidence type="ECO:0000313" key="3">
    <source>
        <dbReference type="EMBL" id="EGE1989794.1"/>
    </source>
</evidence>
<evidence type="ECO:0000313" key="5">
    <source>
        <dbReference type="EMBL" id="HAH4525706.1"/>
    </source>
</evidence>
<evidence type="ECO:0000313" key="13">
    <source>
        <dbReference type="Proteomes" id="UP000288730"/>
    </source>
</evidence>
<reference evidence="7 12" key="4">
    <citation type="submission" date="2018-11" db="EMBL/GenBank/DDBJ databases">
        <title>E. coli isolates of the female bladder.</title>
        <authorList>
            <person name="Garretto A."/>
            <person name="Miller-Ensminger T."/>
            <person name="Wolfe A.J."/>
            <person name="Putonti C."/>
        </authorList>
    </citation>
    <scope>NUCLEOTIDE SEQUENCE [LARGE SCALE GENOMIC DNA]</scope>
    <source>
        <strain evidence="7 12">UMB1727</strain>
    </source>
</reference>
<evidence type="ECO:0000313" key="6">
    <source>
        <dbReference type="EMBL" id="MSI72444.1"/>
    </source>
</evidence>
<dbReference type="EMBL" id="AASURL010000026">
    <property type="protein sequence ID" value="EFH0365656.1"/>
    <property type="molecule type" value="Genomic_DNA"/>
</dbReference>
<dbReference type="EMBL" id="SERV01000011">
    <property type="protein sequence ID" value="RYL80672.1"/>
    <property type="molecule type" value="Genomic_DNA"/>
</dbReference>
<evidence type="ECO:0000313" key="15">
    <source>
        <dbReference type="Proteomes" id="UP000438958"/>
    </source>
</evidence>
<dbReference type="EMBL" id="DABBJX010000020">
    <property type="protein sequence ID" value="HAH4525706.1"/>
    <property type="molecule type" value="Genomic_DNA"/>
</dbReference>
<evidence type="ECO:0000313" key="1">
    <source>
        <dbReference type="EMBL" id="EFH0046166.1"/>
    </source>
</evidence>
<evidence type="ECO:0000313" key="11">
    <source>
        <dbReference type="EMBL" id="WWX73624.1"/>
    </source>
</evidence>
<dbReference type="EMBL" id="AASUOH010000074">
    <property type="protein sequence ID" value="EFH0046166.1"/>
    <property type="molecule type" value="Genomic_DNA"/>
</dbReference>
<protein>
    <recommendedName>
        <fullName evidence="18">Prophage protein</fullName>
    </recommendedName>
</protein>
<dbReference type="Proteomes" id="UP000288730">
    <property type="component" value="Unassembled WGS sequence"/>
</dbReference>
<organism evidence="1 17">
    <name type="scientific">Escherichia coli</name>
    <dbReference type="NCBI Taxonomy" id="562"/>
    <lineage>
        <taxon>Bacteria</taxon>
        <taxon>Pseudomonadati</taxon>
        <taxon>Pseudomonadota</taxon>
        <taxon>Gammaproteobacteria</taxon>
        <taxon>Enterobacterales</taxon>
        <taxon>Enterobacteriaceae</taxon>
        <taxon>Escherichia</taxon>
    </lineage>
</organism>
<evidence type="ECO:0000313" key="16">
    <source>
        <dbReference type="Proteomes" id="UP000521991"/>
    </source>
</evidence>
<evidence type="ECO:0000313" key="8">
    <source>
        <dbReference type="EMBL" id="RXD13187.1"/>
    </source>
</evidence>
<dbReference type="Proteomes" id="UP000854059">
    <property type="component" value="Unassembled WGS sequence"/>
</dbReference>
<name>A0A0A2RS85_ECOLX</name>
<dbReference type="EMBL" id="CP107128">
    <property type="protein sequence ID" value="WLM97933.1"/>
    <property type="molecule type" value="Genomic_DNA"/>
</dbReference>
<dbReference type="Proteomes" id="UP000291778">
    <property type="component" value="Unassembled WGS sequence"/>
</dbReference>
<dbReference type="EMBL" id="RRVG01000037">
    <property type="protein sequence ID" value="RRL41351.1"/>
    <property type="molecule type" value="Genomic_DNA"/>
</dbReference>
<dbReference type="Proteomes" id="UP000272662">
    <property type="component" value="Unassembled WGS sequence"/>
</dbReference>
<sequence length="90" mass="11157">MAHKTKFHNSDTDLAIRHGRRSHAFKTDWYQHPPCTEEQAEWLIHNYRRRGYEIKKALSLDYRHWIISVRLPYSERPPRPSRTFQQRIWR</sequence>
<dbReference type="AlphaFoldDB" id="A0A0A2RS85"/>
<proteinExistence type="predicted"/>
<reference evidence="1 17" key="3">
    <citation type="submission" date="2018-08" db="EMBL/GenBank/DDBJ databases">
        <authorList>
            <consortium name="PulseNet: The National Subtyping Network for Foodborne Disease Surveillance"/>
            <person name="Tarr C.L."/>
            <person name="Trees E."/>
            <person name="Katz L.S."/>
            <person name="Carleton-Romer H.A."/>
            <person name="Stroika S."/>
            <person name="Kucerova Z."/>
            <person name="Roache K.F."/>
            <person name="Sabol A.L."/>
            <person name="Besser J."/>
            <person name="Gerner-Smidt P."/>
        </authorList>
    </citation>
    <scope>NUCLEOTIDE SEQUENCE [LARGE SCALE GENOMIC DNA]</scope>
    <source>
        <strain evidence="2 16">PNUSAE004166</strain>
        <strain evidence="1 17">PNUSAE004760</strain>
    </source>
</reference>
<dbReference type="Proteomes" id="UP000438958">
    <property type="component" value="Unassembled WGS sequence"/>
</dbReference>
<evidence type="ECO:0000313" key="14">
    <source>
        <dbReference type="Proteomes" id="UP000291778"/>
    </source>
</evidence>
<reference evidence="9 14" key="7">
    <citation type="submission" date="2019-02" db="EMBL/GenBank/DDBJ databases">
        <authorList>
            <person name="Slukin P."/>
            <person name="Fursova N."/>
            <person name="Ermolenko Z."/>
            <person name="Mayskaya N."/>
            <person name="Kislichkina A."/>
            <person name="Mukhina T."/>
            <person name="Sizova A."/>
            <person name="Bogun A."/>
        </authorList>
    </citation>
    <scope>NUCLEOTIDE SEQUENCE [LARGE SCALE GENOMIC DNA]</scope>
    <source>
        <strain evidence="9">SCPM-O-B-8431</strain>
        <strain evidence="14">SCPM-O-B-8431(U15)</strain>
    </source>
</reference>
<reference evidence="10" key="9">
    <citation type="journal article" date="2023" name="Microorganisms">
        <title>Comparative Genomic Analysis of ST131 Subclade C2 of ESBL-Producing E. coli Isolates from Patients with Recurrent and Sporadic Urinary Tract Infections.</title>
        <authorList>
            <person name="Jaen-Luchoro D."/>
            <person name="Kahnamouei A."/>
            <person name="Yazdanshenas S."/>
            <person name="Lindblom A."/>
            <person name="Samuelsson E."/>
            <person name="Ahren C."/>
            <person name="Karami N."/>
        </authorList>
    </citation>
    <scope>NUCLEOTIDE SEQUENCE</scope>
    <source>
        <strain evidence="10">S7</strain>
    </source>
</reference>
<evidence type="ECO:0000313" key="7">
    <source>
        <dbReference type="EMBL" id="RRL41351.1"/>
    </source>
</evidence>
<reference evidence="6 15" key="5">
    <citation type="journal article" date="2019" name="Nat. Med.">
        <title>A library of human gut bacterial isolates paired with longitudinal multiomics data enables mechanistic microbiome research.</title>
        <authorList>
            <person name="Poyet M."/>
            <person name="Groussin M."/>
            <person name="Gibbons S.M."/>
            <person name="Avila-Pacheco J."/>
            <person name="Jiang X."/>
            <person name="Kearney S.M."/>
            <person name="Perrotta A.R."/>
            <person name="Berdy B."/>
            <person name="Zhao S."/>
            <person name="Lieberman T.D."/>
            <person name="Swanson P.K."/>
            <person name="Smith M."/>
            <person name="Roesemann S."/>
            <person name="Alexander J.E."/>
            <person name="Rich S.A."/>
            <person name="Livny J."/>
            <person name="Vlamakis H."/>
            <person name="Clish C."/>
            <person name="Bullock K."/>
            <person name="Deik A."/>
            <person name="Scott J."/>
            <person name="Pierce K.A."/>
            <person name="Xavier R.J."/>
            <person name="Alm E.J."/>
        </authorList>
    </citation>
    <scope>NUCLEOTIDE SEQUENCE [LARGE SCALE GENOMIC DNA]</scope>
    <source>
        <strain evidence="6 15">BIOML-A382</strain>
    </source>
</reference>
<dbReference type="EMBL" id="ABONVU020000011">
    <property type="protein sequence ID" value="EMJ5254899.1"/>
    <property type="molecule type" value="Genomic_DNA"/>
</dbReference>
<gene>
    <name evidence="2" type="ORF">BGM66_002077</name>
    <name evidence="1" type="ORF">BKL28_005083</name>
    <name evidence="3" type="ORF">DL968_19630</name>
    <name evidence="7" type="ORF">DU321_22295</name>
    <name evidence="8" type="ORF">EPS76_18800</name>
    <name evidence="9" type="ORF">EWK56_16355</name>
    <name evidence="6" type="ORF">GKF66_27590</name>
    <name evidence="5" type="ORF">GRC73_17125</name>
    <name evidence="10" type="ORF">OGM49_10850</name>
    <name evidence="4" type="ORF">R8O40_003154</name>
    <name evidence="11" type="ORF">V9Z47_11735</name>
</gene>
<reference evidence="5" key="8">
    <citation type="submission" date="2019-12" db="EMBL/GenBank/DDBJ databases">
        <authorList>
            <consortium name="NCBI Pathogen Detection Project"/>
        </authorList>
    </citation>
    <scope>NUCLEOTIDE SEQUENCE</scope>
    <source>
        <strain evidence="5">EC00763</strain>
    </source>
</reference>
<reference evidence="8 13" key="6">
    <citation type="submission" date="2019-01" db="EMBL/GenBank/DDBJ databases">
        <title>Genomic analysis of febrile catheter-associated UTI E. coli isolates.</title>
        <authorList>
            <person name="Potter R."/>
            <person name="Zou Z."/>
            <person name="Henderson J."/>
            <person name="Dantas G."/>
        </authorList>
    </citation>
    <scope>NUCLEOTIDE SEQUENCE [LARGE SCALE GENOMIC DNA]</scope>
    <source>
        <strain evidence="8 13">29_CAASB</strain>
    </source>
</reference>
<dbReference type="EMBL" id="SCJN01000179">
    <property type="protein sequence ID" value="RXD13187.1"/>
    <property type="molecule type" value="Genomic_DNA"/>
</dbReference>
<dbReference type="EMBL" id="AAVTXU010000093">
    <property type="protein sequence ID" value="EGE1989794.1"/>
    <property type="molecule type" value="Genomic_DNA"/>
</dbReference>
<reference evidence="5" key="1">
    <citation type="journal article" date="2018" name="Genome Biol.">
        <title>SKESA: strategic k-mer extension for scrupulous assemblies.</title>
        <authorList>
            <person name="Souvorov A."/>
            <person name="Agarwala R."/>
            <person name="Lipman D.J."/>
        </authorList>
    </citation>
    <scope>NUCLEOTIDE SEQUENCE [LARGE SCALE GENOMIC DNA]</scope>
    <source>
        <strain evidence="5">EC00763</strain>
    </source>
</reference>
<evidence type="ECO:0000313" key="4">
    <source>
        <dbReference type="EMBL" id="EMJ5254899.1"/>
    </source>
</evidence>
<dbReference type="Proteomes" id="UP001383096">
    <property type="component" value="Chromosome"/>
</dbReference>
<evidence type="ECO:0000313" key="17">
    <source>
        <dbReference type="Proteomes" id="UP000528199"/>
    </source>
</evidence>
<dbReference type="EMBL" id="WKUE01000165">
    <property type="protein sequence ID" value="MSI72444.1"/>
    <property type="molecule type" value="Genomic_DNA"/>
</dbReference>
<reference evidence="4" key="10">
    <citation type="submission" date="2024-02" db="EMBL/GenBank/DDBJ databases">
        <authorList>
            <consortium name="Clinical and Environmental Microbiology Branch: Whole genome sequencing antimicrobial resistance pathogens in the healthcare setting"/>
        </authorList>
    </citation>
    <scope>NUCLEOTIDE SEQUENCE</scope>
    <source>
        <strain evidence="4">1924188</strain>
    </source>
</reference>
<reference evidence="3" key="2">
    <citation type="submission" date="2018-05" db="EMBL/GenBank/DDBJ databases">
        <authorList>
            <person name="Ashton P.M."/>
            <person name="Dallman T."/>
            <person name="Nair S."/>
            <person name="De Pinna E."/>
            <person name="Peters T."/>
            <person name="Grant K."/>
        </authorList>
    </citation>
    <scope>NUCLEOTIDE SEQUENCE</scope>
    <source>
        <strain evidence="3">412057</strain>
    </source>
</reference>
<reference evidence="11" key="11">
    <citation type="submission" date="2024-03" db="EMBL/GenBank/DDBJ databases">
        <title>Epithelial relay of microbial signals coordinates intestinal macrophage supported barrier repair.</title>
        <authorList>
            <person name="Tsai M.T."/>
        </authorList>
    </citation>
    <scope>NUCLEOTIDE SEQUENCE</scope>
    <source>
        <strain evidence="11">MS 21-1</strain>
    </source>
</reference>
<dbReference type="RefSeq" id="WP_001329966.1">
    <property type="nucleotide sequence ID" value="NZ_AP021998.1"/>
</dbReference>
<evidence type="ECO:0000313" key="10">
    <source>
        <dbReference type="EMBL" id="WLM97933.1"/>
    </source>
</evidence>